<gene>
    <name evidence="1" type="ORF">AACH28_22020</name>
</gene>
<sequence length="181" mass="21507">MNKILTLKYLLLFLALITFSSCKTNEPWDYPHLLDPQDYVRYYKNFDLLRNDLEKKDYVHEPYGTLHGNPHEMWEQTFVELNYSSTVIIRYNNSEDKTNANVTSFETWITTDGEEQNKDRFKTFIDGYVNRIKKYFPKRGAQKHGNGNEYELTLSNEHGYNVTIKNDLEQGNQFIVIIDKE</sequence>
<evidence type="ECO:0000313" key="1">
    <source>
        <dbReference type="EMBL" id="WZN55271.1"/>
    </source>
</evidence>
<evidence type="ECO:0000313" key="2">
    <source>
        <dbReference type="Proteomes" id="UP001485301"/>
    </source>
</evidence>
<dbReference type="Proteomes" id="UP001485301">
    <property type="component" value="Chromosome"/>
</dbReference>
<reference evidence="1" key="1">
    <citation type="submission" date="2024-04" db="EMBL/GenBank/DDBJ databases">
        <title>Complete genome sequence of Sphingobacterium thalpophiium BAA-1094.</title>
        <authorList>
            <person name="Adaikpoh B.I."/>
        </authorList>
    </citation>
    <scope>NUCLEOTIDE SEQUENCE</scope>
    <source>
        <strain evidence="1">BAA-1094</strain>
    </source>
</reference>
<dbReference type="EMBL" id="CP151087">
    <property type="protein sequence ID" value="WZN55271.1"/>
    <property type="molecule type" value="Genomic_DNA"/>
</dbReference>
<name>A0ACD5C0D5_9SPHI</name>
<organism evidence="1 2">
    <name type="scientific">Sphingobacterium thalpophilum</name>
    <dbReference type="NCBI Taxonomy" id="259"/>
    <lineage>
        <taxon>Bacteria</taxon>
        <taxon>Pseudomonadati</taxon>
        <taxon>Bacteroidota</taxon>
        <taxon>Sphingobacteriia</taxon>
        <taxon>Sphingobacteriales</taxon>
        <taxon>Sphingobacteriaceae</taxon>
        <taxon>Sphingobacterium</taxon>
    </lineage>
</organism>
<proteinExistence type="predicted"/>
<keyword evidence="2" id="KW-1185">Reference proteome</keyword>
<accession>A0ACD5C0D5</accession>
<protein>
    <submittedName>
        <fullName evidence="1">Uncharacterized protein</fullName>
    </submittedName>
</protein>